<evidence type="ECO:0000256" key="6">
    <source>
        <dbReference type="SAM" id="MobiDB-lite"/>
    </source>
</evidence>
<dbReference type="InterPro" id="IPR035926">
    <property type="entry name" value="NusB-like_sf"/>
</dbReference>
<reference evidence="8 9" key="1">
    <citation type="submission" date="2024-08" db="EMBL/GenBank/DDBJ databases">
        <title>Whole-genome sequencing of halo(alkali)philic microorganisms from hypersaline lakes.</title>
        <authorList>
            <person name="Sorokin D.Y."/>
            <person name="Merkel A.Y."/>
            <person name="Messina E."/>
            <person name="Yakimov M."/>
        </authorList>
    </citation>
    <scope>NUCLEOTIDE SEQUENCE [LARGE SCALE GENOMIC DNA]</scope>
    <source>
        <strain evidence="8 9">AB-hyl4</strain>
    </source>
</reference>
<evidence type="ECO:0000256" key="3">
    <source>
        <dbReference type="ARBA" id="ARBA00022691"/>
    </source>
</evidence>
<dbReference type="Proteomes" id="UP001575105">
    <property type="component" value="Unassembled WGS sequence"/>
</dbReference>
<comment type="similarity">
    <text evidence="5">Belongs to the class I-like SAM-binding methyltransferase superfamily. RsmB/NOP family.</text>
</comment>
<feature type="active site" description="Nucleophile" evidence="5">
    <location>
        <position position="420"/>
    </location>
</feature>
<accession>A0ABV4U6D5</accession>
<dbReference type="PANTHER" id="PTHR22807:SF53">
    <property type="entry name" value="RIBOSOMAL RNA SMALL SUBUNIT METHYLTRANSFERASE B-RELATED"/>
    <property type="match status" value="1"/>
</dbReference>
<dbReference type="InterPro" id="IPR029063">
    <property type="entry name" value="SAM-dependent_MTases_sf"/>
</dbReference>
<feature type="domain" description="SAM-dependent MTase RsmB/NOP-type" evidence="7">
    <location>
        <begin position="203"/>
        <end position="470"/>
    </location>
</feature>
<dbReference type="RefSeq" id="WP_425346092.1">
    <property type="nucleotide sequence ID" value="NZ_JBGUBD010000007.1"/>
</dbReference>
<dbReference type="PANTHER" id="PTHR22807">
    <property type="entry name" value="NOP2 YEAST -RELATED NOL1/NOP2/FMU SUN DOMAIN-CONTAINING"/>
    <property type="match status" value="1"/>
</dbReference>
<comment type="caution">
    <text evidence="8">The sequence shown here is derived from an EMBL/GenBank/DDBJ whole genome shotgun (WGS) entry which is preliminary data.</text>
</comment>
<dbReference type="Gene3D" id="3.40.50.150">
    <property type="entry name" value="Vaccinia Virus protein VP39"/>
    <property type="match status" value="1"/>
</dbReference>
<evidence type="ECO:0000256" key="1">
    <source>
        <dbReference type="ARBA" id="ARBA00022603"/>
    </source>
</evidence>
<sequence length="470" mass="51687">MSKAERTKARSAREIATRALADAAQRFPDLPPQTLDTVGLTSAEAALAVAIHRTTLRRWLTLEHVVSRFVKQPMWRLQPTMRAVLLAGAAQLLFMDRLPSYAVVDEMVQLARRLVRPQAAAMVNGVLRNTARLVTNRSDTPWQPAANSIPHYTDRKPGDAPPNGADTPGFITLKRDVFPDPATDLPAHLALATNMPEHVVRRWFDSFDAPTATTLCLHTLKPAPTIVAIEPGFATDNTPTDATPEASSVPPWAPHARPGFIVWQSTHDELTAFLDASPHRRVQDPASAEPVTAVRDIAFTAALDYCAGRGTKTRQLAAAHPDAKILATDINPDRLDELTHAAAGLPNIERLAIDEAKQQQVDLLLLDVPCSNTAVLARRPEARYRLTRKTMNNLLELQRRIIRDALPALAPLGHVLYSTCSLDVAENNQQARWLAKQINGEIIHEHQTLPVGLGLSYHDGSYHALIKRKA</sequence>
<feature type="region of interest" description="Disordered" evidence="6">
    <location>
        <begin position="138"/>
        <end position="165"/>
    </location>
</feature>
<dbReference type="Pfam" id="PF01189">
    <property type="entry name" value="Methyltr_RsmB-F"/>
    <property type="match status" value="1"/>
</dbReference>
<keyword evidence="9" id="KW-1185">Reference proteome</keyword>
<name>A0ABV4U6D5_9BACT</name>
<keyword evidence="3 5" id="KW-0949">S-adenosyl-L-methionine</keyword>
<evidence type="ECO:0000313" key="9">
    <source>
        <dbReference type="Proteomes" id="UP001575105"/>
    </source>
</evidence>
<evidence type="ECO:0000313" key="8">
    <source>
        <dbReference type="EMBL" id="MFA9479165.1"/>
    </source>
</evidence>
<comment type="caution">
    <text evidence="5">Lacks conserved residue(s) required for the propagation of feature annotation.</text>
</comment>
<keyword evidence="1 5" id="KW-0489">Methyltransferase</keyword>
<dbReference type="InterPro" id="IPR049560">
    <property type="entry name" value="MeTrfase_RsmB-F_NOP2_cat"/>
</dbReference>
<feature type="binding site" evidence="5">
    <location>
        <position position="329"/>
    </location>
    <ligand>
        <name>S-adenosyl-L-methionine</name>
        <dbReference type="ChEBI" id="CHEBI:59789"/>
    </ligand>
</feature>
<dbReference type="InterPro" id="IPR001678">
    <property type="entry name" value="MeTrfase_RsmB-F_NOP2_dom"/>
</dbReference>
<proteinExistence type="inferred from homology"/>
<feature type="binding site" evidence="5">
    <location>
        <position position="354"/>
    </location>
    <ligand>
        <name>S-adenosyl-L-methionine</name>
        <dbReference type="ChEBI" id="CHEBI:59789"/>
    </ligand>
</feature>
<organism evidence="8 9">
    <name type="scientific">Natronomicrosphaera hydrolytica</name>
    <dbReference type="NCBI Taxonomy" id="3242702"/>
    <lineage>
        <taxon>Bacteria</taxon>
        <taxon>Pseudomonadati</taxon>
        <taxon>Planctomycetota</taxon>
        <taxon>Phycisphaerae</taxon>
        <taxon>Phycisphaerales</taxon>
        <taxon>Phycisphaeraceae</taxon>
        <taxon>Natronomicrosphaera</taxon>
    </lineage>
</organism>
<dbReference type="InterPro" id="IPR006027">
    <property type="entry name" value="NusB_RsmB_TIM44"/>
</dbReference>
<dbReference type="InterPro" id="IPR023267">
    <property type="entry name" value="RCMT"/>
</dbReference>
<protein>
    <submittedName>
        <fullName evidence="8">Transcription antitermination factor NusB</fullName>
    </submittedName>
</protein>
<evidence type="ECO:0000256" key="2">
    <source>
        <dbReference type="ARBA" id="ARBA00022679"/>
    </source>
</evidence>
<evidence type="ECO:0000256" key="5">
    <source>
        <dbReference type="PROSITE-ProRule" id="PRU01023"/>
    </source>
</evidence>
<dbReference type="Gene3D" id="1.10.940.10">
    <property type="entry name" value="NusB-like"/>
    <property type="match status" value="1"/>
</dbReference>
<dbReference type="EMBL" id="JBGUBD010000007">
    <property type="protein sequence ID" value="MFA9479165.1"/>
    <property type="molecule type" value="Genomic_DNA"/>
</dbReference>
<dbReference type="CDD" id="cd02440">
    <property type="entry name" value="AdoMet_MTases"/>
    <property type="match status" value="1"/>
</dbReference>
<feature type="binding site" evidence="5">
    <location>
        <position position="367"/>
    </location>
    <ligand>
        <name>S-adenosyl-L-methionine</name>
        <dbReference type="ChEBI" id="CHEBI:59789"/>
    </ligand>
</feature>
<keyword evidence="2 5" id="KW-0808">Transferase</keyword>
<keyword evidence="4 5" id="KW-0694">RNA-binding</keyword>
<gene>
    <name evidence="8" type="ORF">ACERK3_12810</name>
</gene>
<dbReference type="SUPFAM" id="SSF53335">
    <property type="entry name" value="S-adenosyl-L-methionine-dependent methyltransferases"/>
    <property type="match status" value="1"/>
</dbReference>
<dbReference type="SUPFAM" id="SSF48013">
    <property type="entry name" value="NusB-like"/>
    <property type="match status" value="1"/>
</dbReference>
<evidence type="ECO:0000256" key="4">
    <source>
        <dbReference type="ARBA" id="ARBA00022884"/>
    </source>
</evidence>
<dbReference type="PROSITE" id="PS51686">
    <property type="entry name" value="SAM_MT_RSMB_NOP"/>
    <property type="match status" value="1"/>
</dbReference>
<dbReference type="PRINTS" id="PR02008">
    <property type="entry name" value="RCMTFAMILY"/>
</dbReference>
<evidence type="ECO:0000259" key="7">
    <source>
        <dbReference type="PROSITE" id="PS51686"/>
    </source>
</evidence>
<dbReference type="Pfam" id="PF01029">
    <property type="entry name" value="NusB"/>
    <property type="match status" value="1"/>
</dbReference>